<evidence type="ECO:0000256" key="1">
    <source>
        <dbReference type="ARBA" id="ARBA00022443"/>
    </source>
</evidence>
<keyword evidence="8" id="KW-1185">Reference proteome</keyword>
<protein>
    <submittedName>
        <fullName evidence="7">SRGAP1</fullName>
    </submittedName>
</protein>
<dbReference type="SMART" id="SM00326">
    <property type="entry name" value="SH3"/>
    <property type="match status" value="1"/>
</dbReference>
<dbReference type="InterPro" id="IPR036397">
    <property type="entry name" value="RNaseH_sf"/>
</dbReference>
<keyword evidence="2" id="KW-0175">Coiled coil</keyword>
<dbReference type="Gene3D" id="2.30.30.40">
    <property type="entry name" value="SH3 Domains"/>
    <property type="match status" value="1"/>
</dbReference>
<reference evidence="7 8" key="1">
    <citation type="submission" date="2022-01" db="EMBL/GenBank/DDBJ databases">
        <title>A chromosomal length assembly of Cordylochernes scorpioides.</title>
        <authorList>
            <person name="Zeh D."/>
            <person name="Zeh J."/>
        </authorList>
    </citation>
    <scope>NUCLEOTIDE SEQUENCE [LARGE SCALE GENOMIC DNA]</scope>
    <source>
        <strain evidence="7">IN4F17</strain>
        <tissue evidence="7">Whole Body</tissue>
    </source>
</reference>
<evidence type="ECO:0000256" key="4">
    <source>
        <dbReference type="SAM" id="MobiDB-lite"/>
    </source>
</evidence>
<name>A0ABY6L2R6_9ARAC</name>
<organism evidence="7 8">
    <name type="scientific">Cordylochernes scorpioides</name>
    <dbReference type="NCBI Taxonomy" id="51811"/>
    <lineage>
        <taxon>Eukaryota</taxon>
        <taxon>Metazoa</taxon>
        <taxon>Ecdysozoa</taxon>
        <taxon>Arthropoda</taxon>
        <taxon>Chelicerata</taxon>
        <taxon>Arachnida</taxon>
        <taxon>Pseudoscorpiones</taxon>
        <taxon>Cheliferoidea</taxon>
        <taxon>Chernetidae</taxon>
        <taxon>Cordylochernes</taxon>
    </lineage>
</organism>
<dbReference type="Gene3D" id="3.30.420.10">
    <property type="entry name" value="Ribonuclease H-like superfamily/Ribonuclease H"/>
    <property type="match status" value="1"/>
</dbReference>
<feature type="region of interest" description="Disordered" evidence="4">
    <location>
        <begin position="576"/>
        <end position="710"/>
    </location>
</feature>
<dbReference type="PROSITE" id="PS50238">
    <property type="entry name" value="RHOGAP"/>
    <property type="match status" value="1"/>
</dbReference>
<dbReference type="InterPro" id="IPR040676">
    <property type="entry name" value="DUF5641"/>
</dbReference>
<dbReference type="InterPro" id="IPR001452">
    <property type="entry name" value="SH3_domain"/>
</dbReference>
<evidence type="ECO:0000259" key="5">
    <source>
        <dbReference type="PROSITE" id="PS50002"/>
    </source>
</evidence>
<dbReference type="Pfam" id="PF00620">
    <property type="entry name" value="RhoGAP"/>
    <property type="match status" value="1"/>
</dbReference>
<dbReference type="Pfam" id="PF00018">
    <property type="entry name" value="SH3_1"/>
    <property type="match status" value="1"/>
</dbReference>
<evidence type="ECO:0000313" key="7">
    <source>
        <dbReference type="EMBL" id="UYV74218.1"/>
    </source>
</evidence>
<dbReference type="InterPro" id="IPR051627">
    <property type="entry name" value="SLIT-ROBO_RhoGAP"/>
</dbReference>
<feature type="domain" description="Rho-GAP" evidence="6">
    <location>
        <begin position="250"/>
        <end position="449"/>
    </location>
</feature>
<dbReference type="SUPFAM" id="SSF50044">
    <property type="entry name" value="SH3-domain"/>
    <property type="match status" value="1"/>
</dbReference>
<dbReference type="InterPro" id="IPR008936">
    <property type="entry name" value="Rho_GTPase_activation_prot"/>
</dbReference>
<gene>
    <name evidence="7" type="ORF">LAZ67_11002511</name>
</gene>
<sequence length="710" mass="79282">MLSTLRQKYWILRVKDQVKRCIRECVTCCRYNRVTPGQLMSDLPKERLTPGKPFSISGVDHAGPVNLRLSKGRGQKTEKGYICLFVCFVTRAVHLELVTDASTPTFMSAFKRFVARRGHCTRLYSDQGTSFVGAARQLRSRFYLAQDQLKELAAVLANDGTKWKTISPNVDINTLVLIKEERMPPAGWLMGRVVETHPGKDGLVRVVSVRTSVGVLRRPLVWLVLLPLRADRQETEDFYLHKFQEYLQANSLSTRLRARAGLLRTALGLDSAGQSSAGSSPARPHRALRLHHQGVFRVSGSQVEINNFKEAFEKGMDPLADMTDASDINSVAGVLKLYLRELREPLFPIFYFDQLVEISQVESKPEFIAKVRDLVNSLPRSVYIVLRYLFAFLNHLSEFSDENMMDPYNLAICLGPTLLPIPEDKDQVQFQNLVNELVKNLIVFQEDIFDVSAGGPLYEKYLTAHSPIEPEVGECPTAALEQASSDCDDEAEGLEAVAQYDFSARSDRELSFRRGDTLQLHSQVSGDWWRGSLAGRDGLVPDKYILLKIRTRCGLVDKAQFGLDIIITSHKSCSTSCIPEEEDSTPLRRSGSPLDTNKHHRRRSLSPSSLRAAATVWTEPCSSGTVLPQPPPRNCKDTPDLVLDLPISPSGDSPPVKSPTTDSPEMTGAERFALSNQCTMKKGSTMARRMRQNRNSAAASNEDLPPATEE</sequence>
<dbReference type="CDD" id="cd11809">
    <property type="entry name" value="SH3_srGAP"/>
    <property type="match status" value="1"/>
</dbReference>
<dbReference type="Gene3D" id="1.10.555.10">
    <property type="entry name" value="Rho GTPase activation protein"/>
    <property type="match status" value="1"/>
</dbReference>
<dbReference type="SUPFAM" id="SSF53098">
    <property type="entry name" value="Ribonuclease H-like"/>
    <property type="match status" value="1"/>
</dbReference>
<dbReference type="InterPro" id="IPR036028">
    <property type="entry name" value="SH3-like_dom_sf"/>
</dbReference>
<evidence type="ECO:0000313" key="8">
    <source>
        <dbReference type="Proteomes" id="UP001235939"/>
    </source>
</evidence>
<dbReference type="InterPro" id="IPR000198">
    <property type="entry name" value="RhoGAP_dom"/>
</dbReference>
<dbReference type="PANTHER" id="PTHR14166">
    <property type="entry name" value="SLIT-ROBO RHO GTPASE ACTIVATING PROTEIN"/>
    <property type="match status" value="1"/>
</dbReference>
<feature type="domain" description="SH3" evidence="5">
    <location>
        <begin position="491"/>
        <end position="550"/>
    </location>
</feature>
<feature type="compositionally biased region" description="Low complexity" evidence="4">
    <location>
        <begin position="605"/>
        <end position="614"/>
    </location>
</feature>
<dbReference type="PROSITE" id="PS50002">
    <property type="entry name" value="SH3"/>
    <property type="match status" value="1"/>
</dbReference>
<dbReference type="SUPFAM" id="SSF48350">
    <property type="entry name" value="GTPase activation domain, GAP"/>
    <property type="match status" value="1"/>
</dbReference>
<dbReference type="Pfam" id="PF18701">
    <property type="entry name" value="DUF5641"/>
    <property type="match status" value="1"/>
</dbReference>
<dbReference type="PRINTS" id="PR00452">
    <property type="entry name" value="SH3DOMAIN"/>
</dbReference>
<dbReference type="Proteomes" id="UP001235939">
    <property type="component" value="Chromosome 11"/>
</dbReference>
<accession>A0ABY6L2R6</accession>
<evidence type="ECO:0000256" key="2">
    <source>
        <dbReference type="ARBA" id="ARBA00023054"/>
    </source>
</evidence>
<evidence type="ECO:0000256" key="3">
    <source>
        <dbReference type="PROSITE-ProRule" id="PRU00192"/>
    </source>
</evidence>
<dbReference type="EMBL" id="CP092873">
    <property type="protein sequence ID" value="UYV74218.1"/>
    <property type="molecule type" value="Genomic_DNA"/>
</dbReference>
<dbReference type="SMART" id="SM00324">
    <property type="entry name" value="RhoGAP"/>
    <property type="match status" value="1"/>
</dbReference>
<proteinExistence type="predicted"/>
<dbReference type="InterPro" id="IPR012337">
    <property type="entry name" value="RNaseH-like_sf"/>
</dbReference>
<evidence type="ECO:0000259" key="6">
    <source>
        <dbReference type="PROSITE" id="PS50238"/>
    </source>
</evidence>
<keyword evidence="1 3" id="KW-0728">SH3 domain</keyword>